<evidence type="ECO:0000256" key="3">
    <source>
        <dbReference type="ARBA" id="ARBA00022500"/>
    </source>
</evidence>
<evidence type="ECO:0000313" key="13">
    <source>
        <dbReference type="EMBL" id="KAE9631234.1"/>
    </source>
</evidence>
<dbReference type="OrthoDB" id="9814363at2"/>
<dbReference type="EMBL" id="WSLF01000013">
    <property type="protein sequence ID" value="KAE9631234.1"/>
    <property type="molecule type" value="Genomic_DNA"/>
</dbReference>
<evidence type="ECO:0000256" key="9">
    <source>
        <dbReference type="PROSITE-ProRule" id="PRU00284"/>
    </source>
</evidence>
<feature type="transmembrane region" description="Helical" evidence="10">
    <location>
        <begin position="314"/>
        <end position="337"/>
    </location>
</feature>
<gene>
    <name evidence="13" type="ORF">GND95_11945</name>
</gene>
<evidence type="ECO:0000256" key="6">
    <source>
        <dbReference type="ARBA" id="ARBA00023136"/>
    </source>
</evidence>
<keyword evidence="7 9" id="KW-0807">Transducer</keyword>
<dbReference type="SUPFAM" id="SSF58104">
    <property type="entry name" value="Methyl-accepting chemotaxis protein (MCP) signaling domain"/>
    <property type="match status" value="1"/>
</dbReference>
<dbReference type="Pfam" id="PF00015">
    <property type="entry name" value="MCPsignal"/>
    <property type="match status" value="1"/>
</dbReference>
<accession>A0A7C8HH24</accession>
<evidence type="ECO:0000256" key="1">
    <source>
        <dbReference type="ARBA" id="ARBA00004651"/>
    </source>
</evidence>
<dbReference type="CDD" id="cd06225">
    <property type="entry name" value="HAMP"/>
    <property type="match status" value="1"/>
</dbReference>
<evidence type="ECO:0000256" key="7">
    <source>
        <dbReference type="ARBA" id="ARBA00023224"/>
    </source>
</evidence>
<dbReference type="Gene3D" id="3.30.450.20">
    <property type="entry name" value="PAS domain"/>
    <property type="match status" value="2"/>
</dbReference>
<keyword evidence="3" id="KW-0145">Chemotaxis</keyword>
<dbReference type="CDD" id="cd12912">
    <property type="entry name" value="PDC2_MCP_like"/>
    <property type="match status" value="1"/>
</dbReference>
<dbReference type="PROSITE" id="PS50111">
    <property type="entry name" value="CHEMOTAXIS_TRANSDUC_2"/>
    <property type="match status" value="1"/>
</dbReference>
<reference evidence="13 14" key="1">
    <citation type="submission" date="2019-12" db="EMBL/GenBank/DDBJ databases">
        <title>Defluviitalea raffinosedens, isolated from a biogas fermenter, genome sequencing and characterization.</title>
        <authorList>
            <person name="Rettenmaier R."/>
            <person name="Schneider M."/>
            <person name="Neuhaus K."/>
            <person name="Liebl W."/>
            <person name="Zverlov V."/>
        </authorList>
    </citation>
    <scope>NUCLEOTIDE SEQUENCE [LARGE SCALE GENOMIC DNA]</scope>
    <source>
        <strain evidence="13 14">249c-K6</strain>
    </source>
</reference>
<dbReference type="InterPro" id="IPR004089">
    <property type="entry name" value="MCPsignal_dom"/>
</dbReference>
<keyword evidence="6 10" id="KW-0472">Membrane</keyword>
<proteinExistence type="inferred from homology"/>
<feature type="domain" description="HAMP" evidence="12">
    <location>
        <begin position="338"/>
        <end position="393"/>
    </location>
</feature>
<dbReference type="PANTHER" id="PTHR32089">
    <property type="entry name" value="METHYL-ACCEPTING CHEMOTAXIS PROTEIN MCPB"/>
    <property type="match status" value="1"/>
</dbReference>
<organism evidence="13 14">
    <name type="scientific">Defluviitalea raffinosedens</name>
    <dbReference type="NCBI Taxonomy" id="1450156"/>
    <lineage>
        <taxon>Bacteria</taxon>
        <taxon>Bacillati</taxon>
        <taxon>Bacillota</taxon>
        <taxon>Clostridia</taxon>
        <taxon>Lachnospirales</taxon>
        <taxon>Defluviitaleaceae</taxon>
        <taxon>Defluviitalea</taxon>
    </lineage>
</organism>
<dbReference type="InterPro" id="IPR003660">
    <property type="entry name" value="HAMP_dom"/>
</dbReference>
<evidence type="ECO:0000259" key="11">
    <source>
        <dbReference type="PROSITE" id="PS50111"/>
    </source>
</evidence>
<comment type="subcellular location">
    <subcellularLocation>
        <location evidence="1">Cell membrane</location>
        <topology evidence="1">Multi-pass membrane protein</topology>
    </subcellularLocation>
</comment>
<comment type="similarity">
    <text evidence="8">Belongs to the methyl-accepting chemotaxis (MCP) protein family.</text>
</comment>
<dbReference type="AlphaFoldDB" id="A0A7C8HH24"/>
<protein>
    <submittedName>
        <fullName evidence="13">Methyl-accepting chemotaxis protein</fullName>
    </submittedName>
</protein>
<feature type="transmembrane region" description="Helical" evidence="10">
    <location>
        <begin position="15"/>
        <end position="38"/>
    </location>
</feature>
<dbReference type="RefSeq" id="WP_158741382.1">
    <property type="nucleotide sequence ID" value="NZ_WSLF01000013.1"/>
</dbReference>
<dbReference type="GO" id="GO:0005886">
    <property type="term" value="C:plasma membrane"/>
    <property type="evidence" value="ECO:0007669"/>
    <property type="project" value="UniProtKB-SubCell"/>
</dbReference>
<name>A0A7C8HH24_9FIRM</name>
<evidence type="ECO:0000259" key="12">
    <source>
        <dbReference type="PROSITE" id="PS50885"/>
    </source>
</evidence>
<evidence type="ECO:0000256" key="2">
    <source>
        <dbReference type="ARBA" id="ARBA00022475"/>
    </source>
</evidence>
<dbReference type="Pfam" id="PF02743">
    <property type="entry name" value="dCache_1"/>
    <property type="match status" value="1"/>
</dbReference>
<dbReference type="GO" id="GO:0007165">
    <property type="term" value="P:signal transduction"/>
    <property type="evidence" value="ECO:0007669"/>
    <property type="project" value="UniProtKB-KW"/>
</dbReference>
<keyword evidence="14" id="KW-1185">Reference proteome</keyword>
<keyword evidence="2" id="KW-1003">Cell membrane</keyword>
<evidence type="ECO:0000313" key="14">
    <source>
        <dbReference type="Proteomes" id="UP000483018"/>
    </source>
</evidence>
<evidence type="ECO:0000256" key="10">
    <source>
        <dbReference type="SAM" id="Phobius"/>
    </source>
</evidence>
<dbReference type="SMART" id="SM00283">
    <property type="entry name" value="MA"/>
    <property type="match status" value="1"/>
</dbReference>
<dbReference type="Proteomes" id="UP000483018">
    <property type="component" value="Unassembled WGS sequence"/>
</dbReference>
<dbReference type="Gene3D" id="1.10.287.950">
    <property type="entry name" value="Methyl-accepting chemotaxis protein"/>
    <property type="match status" value="1"/>
</dbReference>
<sequence length="698" mass="76833">MKRVLNVKYGIKTKLIFSFVSLIVSSLLLMGIIIYGVVANQTKKDYTSSIHRELIQVNTGIENQLTLIQENTLMLSQDSLLQELDSRITSYVDKEDPSGIVKMTPLENDPYEAEVYITLQKFTESHPEIQSISLGVEENGGYLRYPASDRKNGYDARTRDWYKLGLEHPDQPYLNTDVYFGSDGTNCIQSLSAIKNASGKVTGVISLDVHLDVLTKMIENIKIGKNGYVIMVDKNGTILANPKDESLVSKNISELNISQLEDLNNIKAPFEAKMSDGKDYYISIERPEDLNSSLNWIYVCFVEKSEFLSSAKSIGMITILFIAFFVTLSVVITILIAKKISNPITNIASYLRVMGNGDFSAEIDAKYLMSNSEIGEIAKSTKSMQVSLKEMLSTIQDYSNAINIKAENLHNVAETVASSSEEVANAAQEVSKGTEQQSNNLIDITNTLSNFARAIETMTITLTDIQEKANSINTLASEGNNNMGELVLSVESVGGSFKEFEEKIRVLGQNVKQINEITTLIDSIAEQTNLLALNAAIEAARAGESGKGFAVVADEIRKLAEQSKNSANEIAHLLSNITNDTGVILKNCDSMKVELDNQLTGINSTIKSFKEIVGEIENVIPEINKAYSSAKNINQEKENILERVESTSAISEETSAASEEIAASSEEMNATAVSLFSTVENLRDMAKDMINQVSKFKL</sequence>
<evidence type="ECO:0000256" key="8">
    <source>
        <dbReference type="ARBA" id="ARBA00029447"/>
    </source>
</evidence>
<keyword evidence="5 10" id="KW-1133">Transmembrane helix</keyword>
<feature type="domain" description="Methyl-accepting transducer" evidence="11">
    <location>
        <begin position="412"/>
        <end position="662"/>
    </location>
</feature>
<evidence type="ECO:0000256" key="5">
    <source>
        <dbReference type="ARBA" id="ARBA00022989"/>
    </source>
</evidence>
<dbReference type="PANTHER" id="PTHR32089:SF112">
    <property type="entry name" value="LYSOZYME-LIKE PROTEIN-RELATED"/>
    <property type="match status" value="1"/>
</dbReference>
<dbReference type="InterPro" id="IPR033479">
    <property type="entry name" value="dCache_1"/>
</dbReference>
<keyword evidence="4 10" id="KW-0812">Transmembrane</keyword>
<dbReference type="PROSITE" id="PS50885">
    <property type="entry name" value="HAMP"/>
    <property type="match status" value="1"/>
</dbReference>
<dbReference type="GO" id="GO:0006935">
    <property type="term" value="P:chemotaxis"/>
    <property type="evidence" value="ECO:0007669"/>
    <property type="project" value="UniProtKB-KW"/>
</dbReference>
<dbReference type="Gene3D" id="1.10.8.500">
    <property type="entry name" value="HAMP domain in histidine kinase"/>
    <property type="match status" value="1"/>
</dbReference>
<dbReference type="CDD" id="cd18773">
    <property type="entry name" value="PDC1_HK_sensor"/>
    <property type="match status" value="1"/>
</dbReference>
<comment type="caution">
    <text evidence="13">The sequence shown here is derived from an EMBL/GenBank/DDBJ whole genome shotgun (WGS) entry which is preliminary data.</text>
</comment>
<evidence type="ECO:0000256" key="4">
    <source>
        <dbReference type="ARBA" id="ARBA00022692"/>
    </source>
</evidence>
<dbReference type="SMART" id="SM00304">
    <property type="entry name" value="HAMP"/>
    <property type="match status" value="1"/>
</dbReference>